<proteinExistence type="predicted"/>
<keyword evidence="1" id="KW-0812">Transmembrane</keyword>
<evidence type="ECO:0000313" key="3">
    <source>
        <dbReference type="Proteomes" id="UP000054047"/>
    </source>
</evidence>
<dbReference type="EMBL" id="KN726743">
    <property type="protein sequence ID" value="KIH67328.1"/>
    <property type="molecule type" value="Genomic_DNA"/>
</dbReference>
<evidence type="ECO:0000256" key="1">
    <source>
        <dbReference type="SAM" id="Phobius"/>
    </source>
</evidence>
<accession>A0A0C2DBW5</accession>
<organism evidence="2 3">
    <name type="scientific">Ancylostoma duodenale</name>
    <dbReference type="NCBI Taxonomy" id="51022"/>
    <lineage>
        <taxon>Eukaryota</taxon>
        <taxon>Metazoa</taxon>
        <taxon>Ecdysozoa</taxon>
        <taxon>Nematoda</taxon>
        <taxon>Chromadorea</taxon>
        <taxon>Rhabditida</taxon>
        <taxon>Rhabditina</taxon>
        <taxon>Rhabditomorpha</taxon>
        <taxon>Strongyloidea</taxon>
        <taxon>Ancylostomatidae</taxon>
        <taxon>Ancylostomatinae</taxon>
        <taxon>Ancylostoma</taxon>
    </lineage>
</organism>
<dbReference type="Proteomes" id="UP000054047">
    <property type="component" value="Unassembled WGS sequence"/>
</dbReference>
<keyword evidence="3" id="KW-1185">Reference proteome</keyword>
<name>A0A0C2DBW5_9BILA</name>
<keyword evidence="1" id="KW-1133">Transmembrane helix</keyword>
<gene>
    <name evidence="2" type="ORF">ANCDUO_02342</name>
</gene>
<sequence>MTLHRFVYTALPFTAKNYLGKSLLKIILVSTLLFFLSLAAIMNTGLLGVFWVDVIMTWAVTDNTAADIYDLYVA</sequence>
<keyword evidence="1" id="KW-0472">Membrane</keyword>
<dbReference type="AlphaFoldDB" id="A0A0C2DBW5"/>
<reference evidence="2 3" key="1">
    <citation type="submission" date="2013-12" db="EMBL/GenBank/DDBJ databases">
        <title>Draft genome of the parsitic nematode Ancylostoma duodenale.</title>
        <authorList>
            <person name="Mitreva M."/>
        </authorList>
    </citation>
    <scope>NUCLEOTIDE SEQUENCE [LARGE SCALE GENOMIC DNA]</scope>
    <source>
        <strain evidence="2 3">Zhejiang</strain>
    </source>
</reference>
<protein>
    <submittedName>
        <fullName evidence="2">Uncharacterized protein</fullName>
    </submittedName>
</protein>
<feature type="transmembrane region" description="Helical" evidence="1">
    <location>
        <begin position="26"/>
        <end position="52"/>
    </location>
</feature>
<evidence type="ECO:0000313" key="2">
    <source>
        <dbReference type="EMBL" id="KIH67328.1"/>
    </source>
</evidence>